<dbReference type="GO" id="GO:0008168">
    <property type="term" value="F:methyltransferase activity"/>
    <property type="evidence" value="ECO:0007669"/>
    <property type="project" value="UniProtKB-KW"/>
</dbReference>
<dbReference type="InterPro" id="IPR035451">
    <property type="entry name" value="Ada-like_dom_sf"/>
</dbReference>
<sequence length="258" mass="27821">MLDPDRCYAAIERRDPAMDGLFFTAVRTTRIYCRPVCPARTPARPNVTFYASAAAAQAAGYRPCLRCRPETAPDSPAWAGTLASIHRALRLIDDGALVEGSVADLADRLGMSERHLRRLFVAHLGLTPLAIESTRRLHLAKHLVHDTRLPLTDIAFAAGYGSVRRFNEAFRSAFDRAPSALRRDGGVADPDAPITVTIACRPGFDWGPRDSLDVDLPDGRARVTRGPGLTVRVVLDGVPLPALGRAIAAARRAVLAGG</sequence>
<evidence type="ECO:0000256" key="7">
    <source>
        <dbReference type="ARBA" id="ARBA00023015"/>
    </source>
</evidence>
<dbReference type="InterPro" id="IPR004026">
    <property type="entry name" value="Ada_DNA_repair_Zn-bd"/>
</dbReference>
<keyword evidence="7" id="KW-0805">Transcription regulation</keyword>
<dbReference type="PANTHER" id="PTHR46796:SF6">
    <property type="entry name" value="ARAC SUBFAMILY"/>
    <property type="match status" value="1"/>
</dbReference>
<proteinExistence type="predicted"/>
<dbReference type="PANTHER" id="PTHR46796">
    <property type="entry name" value="HTH-TYPE TRANSCRIPTIONAL ACTIVATOR RHAS-RELATED"/>
    <property type="match status" value="1"/>
</dbReference>
<dbReference type="InterPro" id="IPR018062">
    <property type="entry name" value="HTH_AraC-typ_CS"/>
</dbReference>
<dbReference type="SUPFAM" id="SSF57884">
    <property type="entry name" value="Ada DNA repair protein, N-terminal domain (N-Ada 10)"/>
    <property type="match status" value="1"/>
</dbReference>
<keyword evidence="4" id="KW-0479">Metal-binding</keyword>
<protein>
    <recommendedName>
        <fullName evidence="12">HTH araC/xylS-type domain-containing protein</fullName>
    </recommendedName>
</protein>
<dbReference type="GO" id="GO:0003700">
    <property type="term" value="F:DNA-binding transcription factor activity"/>
    <property type="evidence" value="ECO:0007669"/>
    <property type="project" value="InterPro"/>
</dbReference>
<evidence type="ECO:0000256" key="9">
    <source>
        <dbReference type="ARBA" id="ARBA00023159"/>
    </source>
</evidence>
<dbReference type="InterPro" id="IPR009057">
    <property type="entry name" value="Homeodomain-like_sf"/>
</dbReference>
<dbReference type="Gene3D" id="1.10.10.60">
    <property type="entry name" value="Homeodomain-like"/>
    <property type="match status" value="2"/>
</dbReference>
<dbReference type="FunFam" id="3.40.10.10:FF:000001">
    <property type="entry name" value="DNA-3-methyladenine glycosylase 2"/>
    <property type="match status" value="1"/>
</dbReference>
<dbReference type="Gene3D" id="3.40.10.10">
    <property type="entry name" value="DNA Methylphosphotriester Repair Domain"/>
    <property type="match status" value="1"/>
</dbReference>
<dbReference type="InterPro" id="IPR018060">
    <property type="entry name" value="HTH_AraC"/>
</dbReference>
<evidence type="ECO:0000256" key="10">
    <source>
        <dbReference type="ARBA" id="ARBA00023163"/>
    </source>
</evidence>
<evidence type="ECO:0000256" key="6">
    <source>
        <dbReference type="ARBA" id="ARBA00022833"/>
    </source>
</evidence>
<keyword evidence="10" id="KW-0804">Transcription</keyword>
<dbReference type="GO" id="GO:0008270">
    <property type="term" value="F:zinc ion binding"/>
    <property type="evidence" value="ECO:0007669"/>
    <property type="project" value="InterPro"/>
</dbReference>
<keyword evidence="3" id="KW-0808">Transferase</keyword>
<organism evidence="13 14">
    <name type="scientific">Sphingomonas hengshuiensis</name>
    <dbReference type="NCBI Taxonomy" id="1609977"/>
    <lineage>
        <taxon>Bacteria</taxon>
        <taxon>Pseudomonadati</taxon>
        <taxon>Pseudomonadota</taxon>
        <taxon>Alphaproteobacteria</taxon>
        <taxon>Sphingomonadales</taxon>
        <taxon>Sphingomonadaceae</taxon>
        <taxon>Sphingomonas</taxon>
    </lineage>
</organism>
<evidence type="ECO:0000256" key="3">
    <source>
        <dbReference type="ARBA" id="ARBA00022679"/>
    </source>
</evidence>
<evidence type="ECO:0000256" key="5">
    <source>
        <dbReference type="ARBA" id="ARBA00022763"/>
    </source>
</evidence>
<dbReference type="GO" id="GO:0043565">
    <property type="term" value="F:sequence-specific DNA binding"/>
    <property type="evidence" value="ECO:0007669"/>
    <property type="project" value="InterPro"/>
</dbReference>
<feature type="domain" description="HTH araC/xylS-type" evidence="12">
    <location>
        <begin position="86"/>
        <end position="184"/>
    </location>
</feature>
<dbReference type="Pfam" id="PF12833">
    <property type="entry name" value="HTH_18"/>
    <property type="match status" value="1"/>
</dbReference>
<evidence type="ECO:0000256" key="11">
    <source>
        <dbReference type="ARBA" id="ARBA00023204"/>
    </source>
</evidence>
<dbReference type="Proteomes" id="UP000248614">
    <property type="component" value="Unassembled WGS sequence"/>
</dbReference>
<dbReference type="SUPFAM" id="SSF46689">
    <property type="entry name" value="Homeodomain-like"/>
    <property type="match status" value="2"/>
</dbReference>
<keyword evidence="8" id="KW-0238">DNA-binding</keyword>
<dbReference type="GO" id="GO:0006307">
    <property type="term" value="P:DNA alkylation repair"/>
    <property type="evidence" value="ECO:0007669"/>
    <property type="project" value="UniProtKB-ARBA"/>
</dbReference>
<comment type="caution">
    <text evidence="13">The sequence shown here is derived from an EMBL/GenBank/DDBJ whole genome shotgun (WGS) entry which is preliminary data.</text>
</comment>
<dbReference type="SMART" id="SM00342">
    <property type="entry name" value="HTH_ARAC"/>
    <property type="match status" value="1"/>
</dbReference>
<evidence type="ECO:0000256" key="1">
    <source>
        <dbReference type="ARBA" id="ARBA00001947"/>
    </source>
</evidence>
<keyword evidence="2" id="KW-0489">Methyltransferase</keyword>
<evidence type="ECO:0000259" key="12">
    <source>
        <dbReference type="PROSITE" id="PS01124"/>
    </source>
</evidence>
<keyword evidence="5" id="KW-0227">DNA damage</keyword>
<keyword evidence="9" id="KW-0010">Activator</keyword>
<dbReference type="EMBL" id="QFNF01000053">
    <property type="protein sequence ID" value="PZO73521.1"/>
    <property type="molecule type" value="Genomic_DNA"/>
</dbReference>
<evidence type="ECO:0000256" key="2">
    <source>
        <dbReference type="ARBA" id="ARBA00022603"/>
    </source>
</evidence>
<gene>
    <name evidence="13" type="ORF">DI632_14685</name>
</gene>
<dbReference type="PROSITE" id="PS01124">
    <property type="entry name" value="HTH_ARAC_FAMILY_2"/>
    <property type="match status" value="1"/>
</dbReference>
<keyword evidence="11" id="KW-0234">DNA repair</keyword>
<dbReference type="Pfam" id="PF02805">
    <property type="entry name" value="Ada_Zn_binding"/>
    <property type="match status" value="1"/>
</dbReference>
<evidence type="ECO:0000256" key="4">
    <source>
        <dbReference type="ARBA" id="ARBA00022723"/>
    </source>
</evidence>
<dbReference type="AlphaFoldDB" id="A0A2W5ASP2"/>
<evidence type="ECO:0000313" key="14">
    <source>
        <dbReference type="Proteomes" id="UP000248614"/>
    </source>
</evidence>
<dbReference type="PROSITE" id="PS00041">
    <property type="entry name" value="HTH_ARAC_FAMILY_1"/>
    <property type="match status" value="1"/>
</dbReference>
<evidence type="ECO:0000256" key="8">
    <source>
        <dbReference type="ARBA" id="ARBA00023125"/>
    </source>
</evidence>
<accession>A0A2W5ASP2</accession>
<reference evidence="13 14" key="1">
    <citation type="submission" date="2017-08" db="EMBL/GenBank/DDBJ databases">
        <title>Infants hospitalized years apart are colonized by the same room-sourced microbial strains.</title>
        <authorList>
            <person name="Brooks B."/>
            <person name="Olm M.R."/>
            <person name="Firek B.A."/>
            <person name="Baker R."/>
            <person name="Thomas B.C."/>
            <person name="Morowitz M.J."/>
            <person name="Banfield J.F."/>
        </authorList>
    </citation>
    <scope>NUCLEOTIDE SEQUENCE [LARGE SCALE GENOMIC DNA]</scope>
    <source>
        <strain evidence="13">S2_018_000_R3_110</strain>
    </source>
</reference>
<dbReference type="InterPro" id="IPR050204">
    <property type="entry name" value="AraC_XylS_family_regulators"/>
</dbReference>
<evidence type="ECO:0000313" key="13">
    <source>
        <dbReference type="EMBL" id="PZO73521.1"/>
    </source>
</evidence>
<name>A0A2W5ASP2_9SPHN</name>
<dbReference type="GO" id="GO:0032259">
    <property type="term" value="P:methylation"/>
    <property type="evidence" value="ECO:0007669"/>
    <property type="project" value="UniProtKB-KW"/>
</dbReference>
<keyword evidence="6" id="KW-0862">Zinc</keyword>
<comment type="cofactor">
    <cofactor evidence="1">
        <name>Zn(2+)</name>
        <dbReference type="ChEBI" id="CHEBI:29105"/>
    </cofactor>
</comment>